<keyword evidence="4 9" id="KW-0418">Kinase</keyword>
<dbReference type="Proteomes" id="UP000614996">
    <property type="component" value="Unassembled WGS sequence"/>
</dbReference>
<evidence type="ECO:0000259" key="8">
    <source>
        <dbReference type="Pfam" id="PF02518"/>
    </source>
</evidence>
<feature type="transmembrane region" description="Helical" evidence="7">
    <location>
        <begin position="88"/>
        <end position="114"/>
    </location>
</feature>
<dbReference type="AlphaFoldDB" id="A0A8J4A9T2"/>
<evidence type="ECO:0000256" key="5">
    <source>
        <dbReference type="ARBA" id="ARBA00023012"/>
    </source>
</evidence>
<dbReference type="EMBL" id="BOPO01000045">
    <property type="protein sequence ID" value="GIL27479.1"/>
    <property type="molecule type" value="Genomic_DNA"/>
</dbReference>
<keyword evidence="7" id="KW-0472">Membrane</keyword>
<comment type="catalytic activity">
    <reaction evidence="1">
        <text>ATP + protein L-histidine = ADP + protein N-phospho-L-histidine.</text>
        <dbReference type="EC" id="2.7.13.3"/>
    </reaction>
</comment>
<dbReference type="EC" id="2.7.13.3" evidence="2"/>
<dbReference type="Pfam" id="PF02518">
    <property type="entry name" value="HATPase_c"/>
    <property type="match status" value="1"/>
</dbReference>
<sequence>MRSARDGGSVTDPILPPRRPSSGPPAGPSGFLRTLLRGGVAVVAIGTAPVDGAADPAPQPAWRRVAMLLGADAAPGGPDALMHRSGRYLLIAPAVFRTLALPVPVGMLLARFGATGLGPVLPLAILLAVGNLGLIGLMLARPVVTERRLRIGLVVDLGVAVLANVAAAPSVPGDLESAYHAVFWGYLVGTVALWSAARGVQAAVAALLLSVPAQLAMVWLSPAGPGESSVGGALGRFAALVLAVVLTVLVLALVGMGIRLAMLIGMRAGRQAERARMLRGMHDTVLQALEAMALSAGLDHAEPASALAELRATARSQAGLLRRTLDELTNHSDRRLTDDLAEVVGEAVAAGLPVELVVAHLDDAGLPVDRREAMRDAVREALRNTRKHAGRCDAVVRVDEADEGIRVVVRDHGRGFVVDADTLGFGLAESVRARLAEVGGRAEIESRPSRGTRITLWVPR</sequence>
<accession>A0A8J4A9T2</accession>
<evidence type="ECO:0000256" key="7">
    <source>
        <dbReference type="SAM" id="Phobius"/>
    </source>
</evidence>
<dbReference type="Gene3D" id="3.30.565.10">
    <property type="entry name" value="Histidine kinase-like ATPase, C-terminal domain"/>
    <property type="match status" value="1"/>
</dbReference>
<protein>
    <recommendedName>
        <fullName evidence="2">histidine kinase</fullName>
        <ecNumber evidence="2">2.7.13.3</ecNumber>
    </recommendedName>
</protein>
<feature type="transmembrane region" description="Helical" evidence="7">
    <location>
        <begin position="151"/>
        <end position="171"/>
    </location>
</feature>
<dbReference type="InterPro" id="IPR036890">
    <property type="entry name" value="HATPase_C_sf"/>
</dbReference>
<evidence type="ECO:0000256" key="3">
    <source>
        <dbReference type="ARBA" id="ARBA00022679"/>
    </source>
</evidence>
<dbReference type="GO" id="GO:0004673">
    <property type="term" value="F:protein histidine kinase activity"/>
    <property type="evidence" value="ECO:0007669"/>
    <property type="project" value="UniProtKB-EC"/>
</dbReference>
<dbReference type="GO" id="GO:0000160">
    <property type="term" value="P:phosphorelay signal transduction system"/>
    <property type="evidence" value="ECO:0007669"/>
    <property type="project" value="UniProtKB-KW"/>
</dbReference>
<feature type="transmembrane region" description="Helical" evidence="7">
    <location>
        <begin position="120"/>
        <end position="139"/>
    </location>
</feature>
<keyword evidence="3" id="KW-0808">Transferase</keyword>
<feature type="transmembrane region" description="Helical" evidence="7">
    <location>
        <begin position="240"/>
        <end position="264"/>
    </location>
</feature>
<feature type="transmembrane region" description="Helical" evidence="7">
    <location>
        <begin position="202"/>
        <end position="220"/>
    </location>
</feature>
<dbReference type="InterPro" id="IPR050482">
    <property type="entry name" value="Sensor_HK_TwoCompSys"/>
</dbReference>
<dbReference type="PANTHER" id="PTHR24421:SF10">
    <property type="entry name" value="NITRATE_NITRITE SENSOR PROTEIN NARQ"/>
    <property type="match status" value="1"/>
</dbReference>
<dbReference type="InterPro" id="IPR003594">
    <property type="entry name" value="HATPase_dom"/>
</dbReference>
<evidence type="ECO:0000256" key="4">
    <source>
        <dbReference type="ARBA" id="ARBA00022777"/>
    </source>
</evidence>
<organism evidence="9 10">
    <name type="scientific">Actinocatenispora comari</name>
    <dbReference type="NCBI Taxonomy" id="2807577"/>
    <lineage>
        <taxon>Bacteria</taxon>
        <taxon>Bacillati</taxon>
        <taxon>Actinomycetota</taxon>
        <taxon>Actinomycetes</taxon>
        <taxon>Micromonosporales</taxon>
        <taxon>Micromonosporaceae</taxon>
        <taxon>Actinocatenispora</taxon>
    </lineage>
</organism>
<keyword evidence="7" id="KW-1133">Transmembrane helix</keyword>
<feature type="transmembrane region" description="Helical" evidence="7">
    <location>
        <begin position="177"/>
        <end position="195"/>
    </location>
</feature>
<feature type="domain" description="Histidine kinase/HSP90-like ATPase" evidence="8">
    <location>
        <begin position="372"/>
        <end position="459"/>
    </location>
</feature>
<evidence type="ECO:0000313" key="9">
    <source>
        <dbReference type="EMBL" id="GIL27479.1"/>
    </source>
</evidence>
<name>A0A8J4A9T2_9ACTN</name>
<feature type="region of interest" description="Disordered" evidence="6">
    <location>
        <begin position="1"/>
        <end position="29"/>
    </location>
</feature>
<reference evidence="10" key="1">
    <citation type="journal article" date="2021" name="Int. J. Syst. Evol. Microbiol.">
        <title>Actinocatenispora comari sp. nov., an endophytic actinomycete isolated from aerial parts of Comarum salesowianum.</title>
        <authorList>
            <person name="Oyunbileg N."/>
            <person name="Iizaka Y."/>
            <person name="Hamada M."/>
            <person name="Davaapurev B.O."/>
            <person name="Fukumoto A."/>
            <person name="Tsetseg B."/>
            <person name="Kato F."/>
            <person name="Tamura T."/>
            <person name="Batkhuu J."/>
            <person name="Anzai Y."/>
        </authorList>
    </citation>
    <scope>NUCLEOTIDE SEQUENCE [LARGE SCALE GENOMIC DNA]</scope>
    <source>
        <strain evidence="10">NUM-2625</strain>
    </source>
</reference>
<dbReference type="PANTHER" id="PTHR24421">
    <property type="entry name" value="NITRATE/NITRITE SENSOR PROTEIN NARX-RELATED"/>
    <property type="match status" value="1"/>
</dbReference>
<keyword evidence="10" id="KW-1185">Reference proteome</keyword>
<keyword evidence="5" id="KW-0902">Two-component regulatory system</keyword>
<evidence type="ECO:0000256" key="6">
    <source>
        <dbReference type="SAM" id="MobiDB-lite"/>
    </source>
</evidence>
<gene>
    <name evidence="9" type="ORF">NUM_27330</name>
</gene>
<comment type="caution">
    <text evidence="9">The sequence shown here is derived from an EMBL/GenBank/DDBJ whole genome shotgun (WGS) entry which is preliminary data.</text>
</comment>
<keyword evidence="7" id="KW-0812">Transmembrane</keyword>
<dbReference type="SUPFAM" id="SSF55874">
    <property type="entry name" value="ATPase domain of HSP90 chaperone/DNA topoisomerase II/histidine kinase"/>
    <property type="match status" value="1"/>
</dbReference>
<evidence type="ECO:0000313" key="10">
    <source>
        <dbReference type="Proteomes" id="UP000614996"/>
    </source>
</evidence>
<evidence type="ECO:0000256" key="2">
    <source>
        <dbReference type="ARBA" id="ARBA00012438"/>
    </source>
</evidence>
<feature type="compositionally biased region" description="Pro residues" evidence="6">
    <location>
        <begin position="14"/>
        <end position="27"/>
    </location>
</feature>
<evidence type="ECO:0000256" key="1">
    <source>
        <dbReference type="ARBA" id="ARBA00000085"/>
    </source>
</evidence>
<proteinExistence type="predicted"/>
<dbReference type="CDD" id="cd16917">
    <property type="entry name" value="HATPase_UhpB-NarQ-NarX-like"/>
    <property type="match status" value="1"/>
</dbReference>